<name>A0A9Q0GQK5_9MAGN</name>
<evidence type="ECO:0000256" key="2">
    <source>
        <dbReference type="SAM" id="SignalP"/>
    </source>
</evidence>
<feature type="chain" id="PRO_5040425927" description="Transmembrane protein" evidence="2">
    <location>
        <begin position="30"/>
        <end position="132"/>
    </location>
</feature>
<reference evidence="3" key="1">
    <citation type="journal article" date="2023" name="Plant J.">
        <title>The genome of the king protea, Protea cynaroides.</title>
        <authorList>
            <person name="Chang J."/>
            <person name="Duong T.A."/>
            <person name="Schoeman C."/>
            <person name="Ma X."/>
            <person name="Roodt D."/>
            <person name="Barker N."/>
            <person name="Li Z."/>
            <person name="Van de Peer Y."/>
            <person name="Mizrachi E."/>
        </authorList>
    </citation>
    <scope>NUCLEOTIDE SEQUENCE</scope>
    <source>
        <tissue evidence="3">Young leaves</tissue>
    </source>
</reference>
<dbReference type="AlphaFoldDB" id="A0A9Q0GQK5"/>
<dbReference type="OrthoDB" id="10395000at2759"/>
<evidence type="ECO:0000313" key="4">
    <source>
        <dbReference type="Proteomes" id="UP001141806"/>
    </source>
</evidence>
<evidence type="ECO:0000256" key="1">
    <source>
        <dbReference type="SAM" id="MobiDB-lite"/>
    </source>
</evidence>
<gene>
    <name evidence="3" type="ORF">NE237_027660</name>
</gene>
<accession>A0A9Q0GQK5</accession>
<protein>
    <recommendedName>
        <fullName evidence="5">Transmembrane protein</fullName>
    </recommendedName>
</protein>
<feature type="region of interest" description="Disordered" evidence="1">
    <location>
        <begin position="38"/>
        <end position="104"/>
    </location>
</feature>
<keyword evidence="2" id="KW-0732">Signal</keyword>
<evidence type="ECO:0008006" key="5">
    <source>
        <dbReference type="Google" id="ProtNLM"/>
    </source>
</evidence>
<keyword evidence="4" id="KW-1185">Reference proteome</keyword>
<organism evidence="3 4">
    <name type="scientific">Protea cynaroides</name>
    <dbReference type="NCBI Taxonomy" id="273540"/>
    <lineage>
        <taxon>Eukaryota</taxon>
        <taxon>Viridiplantae</taxon>
        <taxon>Streptophyta</taxon>
        <taxon>Embryophyta</taxon>
        <taxon>Tracheophyta</taxon>
        <taxon>Spermatophyta</taxon>
        <taxon>Magnoliopsida</taxon>
        <taxon>Proteales</taxon>
        <taxon>Proteaceae</taxon>
        <taxon>Protea</taxon>
    </lineage>
</organism>
<proteinExistence type="predicted"/>
<feature type="signal peptide" evidence="2">
    <location>
        <begin position="1"/>
        <end position="29"/>
    </location>
</feature>
<evidence type="ECO:0000313" key="3">
    <source>
        <dbReference type="EMBL" id="KAJ4950828.1"/>
    </source>
</evidence>
<feature type="compositionally biased region" description="Basic and acidic residues" evidence="1">
    <location>
        <begin position="60"/>
        <end position="75"/>
    </location>
</feature>
<dbReference type="EMBL" id="JAMYWD010000012">
    <property type="protein sequence ID" value="KAJ4950828.1"/>
    <property type="molecule type" value="Genomic_DNA"/>
</dbReference>
<comment type="caution">
    <text evidence="3">The sequence shown here is derived from an EMBL/GenBank/DDBJ whole genome shotgun (WGS) entry which is preliminary data.</text>
</comment>
<dbReference type="Proteomes" id="UP001141806">
    <property type="component" value="Unassembled WGS sequence"/>
</dbReference>
<sequence length="132" mass="14691">MHTDMKLIKLLSWFLFFLLFSQIISKLACETTFSLTHTGSELSENTREEQPEGSNARIIGMDEKRMGRKSEEVKIVHRKGTKGSRGGGSDLTRRPPRLSHSGASTFPASPSLVKGVVLQVGIGLLPLFHFFF</sequence>